<dbReference type="SUPFAM" id="SSF52540">
    <property type="entry name" value="P-loop containing nucleoside triphosphate hydrolases"/>
    <property type="match status" value="2"/>
</dbReference>
<keyword evidence="4" id="KW-0175">Coiled coil</keyword>
<keyword evidence="1" id="KW-0677">Repeat</keyword>
<dbReference type="EMBL" id="BOMH01000014">
    <property type="protein sequence ID" value="GID63895.1"/>
    <property type="molecule type" value="Genomic_DNA"/>
</dbReference>
<evidence type="ECO:0000313" key="8">
    <source>
        <dbReference type="Proteomes" id="UP000619479"/>
    </source>
</evidence>
<proteinExistence type="predicted"/>
<dbReference type="Proteomes" id="UP000619479">
    <property type="component" value="Unassembled WGS sequence"/>
</dbReference>
<feature type="region of interest" description="Disordered" evidence="5">
    <location>
        <begin position="289"/>
        <end position="323"/>
    </location>
</feature>
<keyword evidence="3" id="KW-0067">ATP-binding</keyword>
<dbReference type="Gene3D" id="3.40.50.300">
    <property type="entry name" value="P-loop containing nucleotide triphosphate hydrolases"/>
    <property type="match status" value="3"/>
</dbReference>
<name>A0A919IL12_9ACTN</name>
<feature type="domain" description="ABC transporter" evidence="6">
    <location>
        <begin position="4"/>
        <end position="258"/>
    </location>
</feature>
<accession>A0A919IL12</accession>
<evidence type="ECO:0000256" key="2">
    <source>
        <dbReference type="ARBA" id="ARBA00022741"/>
    </source>
</evidence>
<dbReference type="InterPro" id="IPR027417">
    <property type="entry name" value="P-loop_NTPase"/>
</dbReference>
<dbReference type="RefSeq" id="WP_203739337.1">
    <property type="nucleotide sequence ID" value="NZ_BAAAUC010000031.1"/>
</dbReference>
<feature type="domain" description="ABC transporter" evidence="6">
    <location>
        <begin position="343"/>
        <end position="509"/>
    </location>
</feature>
<gene>
    <name evidence="7" type="ORF">Acy02nite_17760</name>
</gene>
<reference evidence="7" key="1">
    <citation type="submission" date="2021-01" db="EMBL/GenBank/DDBJ databases">
        <title>Whole genome shotgun sequence of Actinoplanes cyaneus NBRC 14990.</title>
        <authorList>
            <person name="Komaki H."/>
            <person name="Tamura T."/>
        </authorList>
    </citation>
    <scope>NUCLEOTIDE SEQUENCE</scope>
    <source>
        <strain evidence="7">NBRC 14990</strain>
    </source>
</reference>
<evidence type="ECO:0000256" key="5">
    <source>
        <dbReference type="SAM" id="MobiDB-lite"/>
    </source>
</evidence>
<dbReference type="CDD" id="cd03221">
    <property type="entry name" value="ABCF_EF-3"/>
    <property type="match status" value="1"/>
</dbReference>
<dbReference type="InterPro" id="IPR050611">
    <property type="entry name" value="ABCF"/>
</dbReference>
<evidence type="ECO:0000256" key="4">
    <source>
        <dbReference type="SAM" id="Coils"/>
    </source>
</evidence>
<keyword evidence="2" id="KW-0547">Nucleotide-binding</keyword>
<feature type="coiled-coil region" evidence="4">
    <location>
        <begin position="257"/>
        <end position="284"/>
    </location>
</feature>
<dbReference type="GO" id="GO:0016887">
    <property type="term" value="F:ATP hydrolysis activity"/>
    <property type="evidence" value="ECO:0007669"/>
    <property type="project" value="InterPro"/>
</dbReference>
<dbReference type="PANTHER" id="PTHR19211:SF14">
    <property type="entry name" value="ATP-BINDING CASSETTE SUB-FAMILY F MEMBER 1"/>
    <property type="match status" value="1"/>
</dbReference>
<dbReference type="PROSITE" id="PS50893">
    <property type="entry name" value="ABC_TRANSPORTER_2"/>
    <property type="match status" value="2"/>
</dbReference>
<evidence type="ECO:0000256" key="3">
    <source>
        <dbReference type="ARBA" id="ARBA00022840"/>
    </source>
</evidence>
<protein>
    <submittedName>
        <fullName evidence="7">ABC transporter ATPase</fullName>
    </submittedName>
</protein>
<dbReference type="Pfam" id="PF00005">
    <property type="entry name" value="ABC_tran"/>
    <property type="match status" value="2"/>
</dbReference>
<dbReference type="SMART" id="SM00382">
    <property type="entry name" value="AAA"/>
    <property type="match status" value="2"/>
</dbReference>
<dbReference type="GO" id="GO:0005524">
    <property type="term" value="F:ATP binding"/>
    <property type="evidence" value="ECO:0007669"/>
    <property type="project" value="UniProtKB-KW"/>
</dbReference>
<dbReference type="PANTHER" id="PTHR19211">
    <property type="entry name" value="ATP-BINDING TRANSPORT PROTEIN-RELATED"/>
    <property type="match status" value="1"/>
</dbReference>
<dbReference type="FunFam" id="3.40.50.300:FF:000011">
    <property type="entry name" value="Putative ABC transporter ATP-binding component"/>
    <property type="match status" value="1"/>
</dbReference>
<sequence length="510" mass="54019">MPATTTVQLVAAGIRADRARLSGIDLAVSAGSRWGIVGENGRGKTTLLRILAGTLAPDAGTVHLVGTLGVADQELTFQPGDTVGTFVEAALAESRAALAGLEEAAQSLAEASSGALVEAEGLYARALGVAERLDAWDADRRVDLALARLGAVDDRERPLATLSVGQRYRVRLACLLGAAHDFLLMDEPTNHLDADGLDFLTGRLRSHPGGVVLVSHDRALLSDVTTTILDLDPTMDGRPAVHGGGFAGYQSGRAAALARWEQTYDEQAAERARLADALSEAQNRLVTGWRPDKGVGRHKRATRASGLVRSVHRRSDELDRQAVTAPRPPARFRMPELPERPGVTLLAADRITVGQRLRQPVSVTLASGSRLVVTGSNGAGKSTLLAVLAGLLRPDSGTVSRAHGVRTGLLSQESPEPAARRATVTTFGLLAASDSGRPLSTGQRRRWDLASLLATEPHVLLLDEPTNHLSIALVDELTEALLHTPAAVVVATHDRQLRKDLGAWPELHLG</sequence>
<comment type="caution">
    <text evidence="7">The sequence shown here is derived from an EMBL/GenBank/DDBJ whole genome shotgun (WGS) entry which is preliminary data.</text>
</comment>
<evidence type="ECO:0000313" key="7">
    <source>
        <dbReference type="EMBL" id="GID63895.1"/>
    </source>
</evidence>
<dbReference type="AlphaFoldDB" id="A0A919IL12"/>
<keyword evidence="8" id="KW-1185">Reference proteome</keyword>
<organism evidence="7 8">
    <name type="scientific">Actinoplanes cyaneus</name>
    <dbReference type="NCBI Taxonomy" id="52696"/>
    <lineage>
        <taxon>Bacteria</taxon>
        <taxon>Bacillati</taxon>
        <taxon>Actinomycetota</taxon>
        <taxon>Actinomycetes</taxon>
        <taxon>Micromonosporales</taxon>
        <taxon>Micromonosporaceae</taxon>
        <taxon>Actinoplanes</taxon>
    </lineage>
</organism>
<evidence type="ECO:0000259" key="6">
    <source>
        <dbReference type="PROSITE" id="PS50893"/>
    </source>
</evidence>
<dbReference type="InterPro" id="IPR003439">
    <property type="entry name" value="ABC_transporter-like_ATP-bd"/>
</dbReference>
<evidence type="ECO:0000256" key="1">
    <source>
        <dbReference type="ARBA" id="ARBA00022737"/>
    </source>
</evidence>
<dbReference type="InterPro" id="IPR003593">
    <property type="entry name" value="AAA+_ATPase"/>
</dbReference>